<feature type="domain" description="UvrD-like helicase C-terminal" evidence="5">
    <location>
        <begin position="418"/>
        <end position="483"/>
    </location>
</feature>
<accession>A0A4Q2SDC5</accession>
<dbReference type="Pfam" id="PF13245">
    <property type="entry name" value="AAA_19"/>
    <property type="match status" value="1"/>
</dbReference>
<keyword evidence="4" id="KW-0067">ATP-binding</keyword>
<keyword evidence="1" id="KW-0547">Nucleotide-binding</keyword>
<evidence type="ECO:0000256" key="4">
    <source>
        <dbReference type="ARBA" id="ARBA00022840"/>
    </source>
</evidence>
<dbReference type="EMBL" id="SDWV01000037">
    <property type="protein sequence ID" value="RYC03336.1"/>
    <property type="molecule type" value="Genomic_DNA"/>
</dbReference>
<keyword evidence="3" id="KW-0347">Helicase</keyword>
<organism evidence="6 7">
    <name type="scientific">Nocardioides zhouii</name>
    <dbReference type="NCBI Taxonomy" id="1168729"/>
    <lineage>
        <taxon>Bacteria</taxon>
        <taxon>Bacillati</taxon>
        <taxon>Actinomycetota</taxon>
        <taxon>Actinomycetes</taxon>
        <taxon>Propionibacteriales</taxon>
        <taxon>Nocardioidaceae</taxon>
        <taxon>Nocardioides</taxon>
    </lineage>
</organism>
<dbReference type="Gene3D" id="3.40.50.300">
    <property type="entry name" value="P-loop containing nucleotide triphosphate hydrolases"/>
    <property type="match status" value="2"/>
</dbReference>
<gene>
    <name evidence="6" type="ORF">EUA94_21810</name>
</gene>
<dbReference type="GO" id="GO:0005829">
    <property type="term" value="C:cytosol"/>
    <property type="evidence" value="ECO:0007669"/>
    <property type="project" value="TreeGrafter"/>
</dbReference>
<dbReference type="PANTHER" id="PTHR11070:SF2">
    <property type="entry name" value="ATP-DEPENDENT DNA HELICASE SRS2"/>
    <property type="match status" value="1"/>
</dbReference>
<evidence type="ECO:0000259" key="5">
    <source>
        <dbReference type="Pfam" id="PF13361"/>
    </source>
</evidence>
<dbReference type="SUPFAM" id="SSF52540">
    <property type="entry name" value="P-loop containing nucleoside triphosphate hydrolases"/>
    <property type="match status" value="1"/>
</dbReference>
<evidence type="ECO:0000256" key="3">
    <source>
        <dbReference type="ARBA" id="ARBA00022806"/>
    </source>
</evidence>
<keyword evidence="2" id="KW-0378">Hydrolase</keyword>
<evidence type="ECO:0000313" key="6">
    <source>
        <dbReference type="EMBL" id="RYC03336.1"/>
    </source>
</evidence>
<reference evidence="6 7" key="1">
    <citation type="submission" date="2019-01" db="EMBL/GenBank/DDBJ databases">
        <title>Novel species of Nocardioides.</title>
        <authorList>
            <person name="Liu Q."/>
            <person name="X Y.-H."/>
        </authorList>
    </citation>
    <scope>NUCLEOTIDE SEQUENCE [LARGE SCALE GENOMIC DNA]</scope>
    <source>
        <strain evidence="6 7">HLT2-9</strain>
    </source>
</reference>
<dbReference type="OrthoDB" id="3196525at2"/>
<protein>
    <recommendedName>
        <fullName evidence="5">UvrD-like helicase C-terminal domain-containing protein</fullName>
    </recommendedName>
</protein>
<dbReference type="RefSeq" id="WP_129429027.1">
    <property type="nucleotide sequence ID" value="NZ_SDWV01000037.1"/>
</dbReference>
<dbReference type="GO" id="GO:0016787">
    <property type="term" value="F:hydrolase activity"/>
    <property type="evidence" value="ECO:0007669"/>
    <property type="project" value="UniProtKB-KW"/>
</dbReference>
<dbReference type="Proteomes" id="UP000291101">
    <property type="component" value="Unassembled WGS sequence"/>
</dbReference>
<dbReference type="AlphaFoldDB" id="A0A4Q2SDC5"/>
<dbReference type="GO" id="GO:0003677">
    <property type="term" value="F:DNA binding"/>
    <property type="evidence" value="ECO:0007669"/>
    <property type="project" value="InterPro"/>
</dbReference>
<dbReference type="InterPro" id="IPR014017">
    <property type="entry name" value="DNA_helicase_UvrD-like_C"/>
</dbReference>
<evidence type="ECO:0000256" key="2">
    <source>
        <dbReference type="ARBA" id="ARBA00022801"/>
    </source>
</evidence>
<dbReference type="GO" id="GO:0043138">
    <property type="term" value="F:3'-5' DNA helicase activity"/>
    <property type="evidence" value="ECO:0007669"/>
    <property type="project" value="TreeGrafter"/>
</dbReference>
<comment type="caution">
    <text evidence="6">The sequence shown here is derived from an EMBL/GenBank/DDBJ whole genome shotgun (WGS) entry which is preliminary data.</text>
</comment>
<dbReference type="PANTHER" id="PTHR11070">
    <property type="entry name" value="UVRD / RECB / PCRA DNA HELICASE FAMILY MEMBER"/>
    <property type="match status" value="1"/>
</dbReference>
<dbReference type="GO" id="GO:0005524">
    <property type="term" value="F:ATP binding"/>
    <property type="evidence" value="ECO:0007669"/>
    <property type="project" value="UniProtKB-KW"/>
</dbReference>
<keyword evidence="7" id="KW-1185">Reference proteome</keyword>
<evidence type="ECO:0000256" key="1">
    <source>
        <dbReference type="ARBA" id="ARBA00022741"/>
    </source>
</evidence>
<sequence length="511" mass="55873">MGLGQREIFATVEQALVEFGADVWITDSDALPPVVANHPRCGLIAIDAAGRFTDSEATVALNRKVATLRSSVPELARTQVVRHLVDAAHLADLSDGSWLDDLPDRVHHPEATQALATYFGPRVTIEVPVRAPMRDAGATGRAAHRIRLDGQQAEAALRDVDGILAITGPPGSGKTLVLCARANRLAEQHPDWDIRVLCYNRMLAPYLKRLTSAHPNIRVNTVGTFSASLGVRMSLNDPDRAWRDLDAAVRRGLVPAIDAVLIDEWQDFYPAWTALAERVLRPGRGGMVVAGDPKQALYHDLGMDKPASIPLETLTLTRPYRSTRQILDVTSALGKQLDVEGRDHAFEGEPVDLVWATTSADQAASVARDVVLLLQSGARLPQDIGVLVTRKWAMGGVARALDEADVPCHVVYPSQAEDLDLTEPKVKILTVHSAKGLEFDVVFLVGLEQLPDPDGTNDVDRQGRTGYVGATRARDQLVLSYSKDNAYLERIRALPEATLRRWVWPDDYPEA</sequence>
<dbReference type="Pfam" id="PF13361">
    <property type="entry name" value="UvrD_C"/>
    <property type="match status" value="1"/>
</dbReference>
<dbReference type="InterPro" id="IPR027417">
    <property type="entry name" value="P-loop_NTPase"/>
</dbReference>
<dbReference type="InterPro" id="IPR000212">
    <property type="entry name" value="DNA_helicase_UvrD/REP"/>
</dbReference>
<name>A0A4Q2SDC5_9ACTN</name>
<evidence type="ECO:0000313" key="7">
    <source>
        <dbReference type="Proteomes" id="UP000291101"/>
    </source>
</evidence>
<proteinExistence type="predicted"/>
<dbReference type="GO" id="GO:0033202">
    <property type="term" value="C:DNA helicase complex"/>
    <property type="evidence" value="ECO:0007669"/>
    <property type="project" value="TreeGrafter"/>
</dbReference>
<dbReference type="GO" id="GO:0000725">
    <property type="term" value="P:recombinational repair"/>
    <property type="evidence" value="ECO:0007669"/>
    <property type="project" value="TreeGrafter"/>
</dbReference>